<dbReference type="Pfam" id="PF11074">
    <property type="entry name" value="DUF2779"/>
    <property type="match status" value="1"/>
</dbReference>
<keyword evidence="3" id="KW-1185">Reference proteome</keyword>
<sequence>MTASESPRPVGLSKSRIMAGLQCHKLLWWMVQEPAAPELQPDELAQAVMDRGTRVGELARSYVPGGVMIDLPYNAYAERLARTRQALEDGAPAVYEASFRAGGIFVAVDILKRDDRGFRLIEVKSSTSVRDHHIPDVAVQAYVLRQNGLDLVGAEVMHLNRDCAYPDLSNLFVRSDVTEAVSAIEQSVSGWVARQSEMLQGLIPDVPIGPHCTAPYECPFMARCWPTLPPHHVSTLYAMRRRALELDEQGYQTIHDLPEDMPLGRIADRQRRAVKEGRTIVEPALAGALEVFVPPITFLDFETVGLAIPVWEGCHPYDAVPVQFSCHVQAADGGVTHHDWLAEGPADPRPALAARLIRACESARTVVAYNAGFERACIEQMAEALPILATPLRSIVARLVDLLPVVRNHVYHPDFGGSFGLKSVLPALVPDLRYDNLTIADGVTASFELERLLVNGDEIDPAARARIRSDLLRYCHQDTWGLVKLLERLRELVKAAS</sequence>
<accession>A0A564ZET1</accession>
<dbReference type="InterPro" id="IPR012337">
    <property type="entry name" value="RNaseH-like_sf"/>
</dbReference>
<name>A0A564ZET1_9BACT</name>
<feature type="domain" description="DUF2779" evidence="1">
    <location>
        <begin position="298"/>
        <end position="419"/>
    </location>
</feature>
<dbReference type="EMBL" id="CABIKM010000001">
    <property type="protein sequence ID" value="VUZ83673.1"/>
    <property type="molecule type" value="Genomic_DNA"/>
</dbReference>
<reference evidence="2 3" key="1">
    <citation type="submission" date="2019-07" db="EMBL/GenBank/DDBJ databases">
        <authorList>
            <person name="Cremers G."/>
        </authorList>
    </citation>
    <scope>NUCLEOTIDE SEQUENCE [LARGE SCALE GENOMIC DNA]</scope>
</reference>
<dbReference type="SUPFAM" id="SSF53098">
    <property type="entry name" value="Ribonuclease H-like"/>
    <property type="match status" value="1"/>
</dbReference>
<dbReference type="Proteomes" id="UP000334340">
    <property type="component" value="Unassembled WGS sequence"/>
</dbReference>
<dbReference type="AlphaFoldDB" id="A0A564ZET1"/>
<evidence type="ECO:0000313" key="2">
    <source>
        <dbReference type="EMBL" id="VUZ83673.1"/>
    </source>
</evidence>
<evidence type="ECO:0000313" key="3">
    <source>
        <dbReference type="Proteomes" id="UP000334340"/>
    </source>
</evidence>
<organism evidence="2 3">
    <name type="scientific">Candidatus Methylomirabilis lanthanidiphila</name>
    <dbReference type="NCBI Taxonomy" id="2211376"/>
    <lineage>
        <taxon>Bacteria</taxon>
        <taxon>Candidatus Methylomirabilota</taxon>
        <taxon>Candidatus Methylomirabilia</taxon>
        <taxon>Candidatus Methylomirabilales</taxon>
        <taxon>Candidatus Methylomirabilaceae</taxon>
        <taxon>Candidatus Methylomirabilis</taxon>
    </lineage>
</organism>
<gene>
    <name evidence="2" type="ORF">MELA_00026</name>
</gene>
<evidence type="ECO:0000259" key="1">
    <source>
        <dbReference type="Pfam" id="PF11074"/>
    </source>
</evidence>
<proteinExistence type="predicted"/>
<dbReference type="InterPro" id="IPR021301">
    <property type="entry name" value="DUF2779"/>
</dbReference>
<protein>
    <recommendedName>
        <fullName evidence="1">DUF2779 domain-containing protein</fullName>
    </recommendedName>
</protein>